<accession>A0A1H2YK58</accession>
<dbReference type="InterPro" id="IPR015168">
    <property type="entry name" value="SsuA/THI5"/>
</dbReference>
<evidence type="ECO:0000313" key="7">
    <source>
        <dbReference type="Proteomes" id="UP000199515"/>
    </source>
</evidence>
<dbReference type="Gene3D" id="3.40.190.10">
    <property type="entry name" value="Periplasmic binding protein-like II"/>
    <property type="match status" value="2"/>
</dbReference>
<sequence>MFRRAVLALALSAALTGCGALGGSGTGPAPSGGTVEKPKIKVALISTIDLAPLHLANKKGYFKEEGLELEITTAPSSQATLASLISGQADFAFASYVPFFVAQDKKAADIKIVADSVSASPRSNMIVTKPGSAVKSVRDLAGKKIGVSALNTASHIMSMAAMKAEGVDQSAVKWTPIPFPDMAAALSRGDVDAAYLPEPFITQAAKTIGAVPVADVATGPTEDFPIAGYGALAKFTADNPKTVTAFQRAMKKATDESADRAAIQPYVVEFGKVDQDTAALVTLPHFHSTLDARRLQRVPDQLLEFHVIGQRIDAGPMLAPQG</sequence>
<keyword evidence="7" id="KW-1185">Reference proteome</keyword>
<dbReference type="EMBL" id="FNON01000002">
    <property type="protein sequence ID" value="SDX05470.1"/>
    <property type="molecule type" value="Genomic_DNA"/>
</dbReference>
<dbReference type="Proteomes" id="UP000199515">
    <property type="component" value="Unassembled WGS sequence"/>
</dbReference>
<feature type="chain" id="PRO_5011541395" evidence="4">
    <location>
        <begin position="23"/>
        <end position="322"/>
    </location>
</feature>
<organism evidence="6 7">
    <name type="scientific">Amycolatopsis xylanica</name>
    <dbReference type="NCBI Taxonomy" id="589385"/>
    <lineage>
        <taxon>Bacteria</taxon>
        <taxon>Bacillati</taxon>
        <taxon>Actinomycetota</taxon>
        <taxon>Actinomycetes</taxon>
        <taxon>Pseudonocardiales</taxon>
        <taxon>Pseudonocardiaceae</taxon>
        <taxon>Amycolatopsis</taxon>
    </lineage>
</organism>
<dbReference type="RefSeq" id="WP_245757222.1">
    <property type="nucleotide sequence ID" value="NZ_FNON01000002.1"/>
</dbReference>
<reference evidence="6 7" key="1">
    <citation type="submission" date="2016-10" db="EMBL/GenBank/DDBJ databases">
        <authorList>
            <person name="de Groot N.N."/>
        </authorList>
    </citation>
    <scope>NUCLEOTIDE SEQUENCE [LARGE SCALE GENOMIC DNA]</scope>
    <source>
        <strain evidence="6 7">CPCC 202699</strain>
    </source>
</reference>
<dbReference type="SUPFAM" id="SSF53850">
    <property type="entry name" value="Periplasmic binding protein-like II"/>
    <property type="match status" value="1"/>
</dbReference>
<evidence type="ECO:0000256" key="2">
    <source>
        <dbReference type="ARBA" id="ARBA00010742"/>
    </source>
</evidence>
<evidence type="ECO:0000256" key="1">
    <source>
        <dbReference type="ARBA" id="ARBA00004418"/>
    </source>
</evidence>
<dbReference type="PANTHER" id="PTHR30024">
    <property type="entry name" value="ALIPHATIC SULFONATES-BINDING PROTEIN-RELATED"/>
    <property type="match status" value="1"/>
</dbReference>
<feature type="domain" description="Solute-binding protein family 3/N-terminal" evidence="5">
    <location>
        <begin position="39"/>
        <end position="269"/>
    </location>
</feature>
<evidence type="ECO:0000256" key="3">
    <source>
        <dbReference type="ARBA" id="ARBA00022729"/>
    </source>
</evidence>
<protein>
    <submittedName>
        <fullName evidence="6">NitT/TauT family transport system substrate-binding protein</fullName>
    </submittedName>
</protein>
<dbReference type="PROSITE" id="PS51257">
    <property type="entry name" value="PROKAR_LIPOPROTEIN"/>
    <property type="match status" value="1"/>
</dbReference>
<evidence type="ECO:0000259" key="5">
    <source>
        <dbReference type="SMART" id="SM00062"/>
    </source>
</evidence>
<proteinExistence type="inferred from homology"/>
<dbReference type="PANTHER" id="PTHR30024:SF47">
    <property type="entry name" value="TAURINE-BINDING PERIPLASMIC PROTEIN"/>
    <property type="match status" value="1"/>
</dbReference>
<gene>
    <name evidence="6" type="ORF">SAMN05421504_102161</name>
</gene>
<evidence type="ECO:0000313" key="6">
    <source>
        <dbReference type="EMBL" id="SDX05470.1"/>
    </source>
</evidence>
<name>A0A1H2YK58_9PSEU</name>
<evidence type="ECO:0000256" key="4">
    <source>
        <dbReference type="SAM" id="SignalP"/>
    </source>
</evidence>
<dbReference type="InterPro" id="IPR001638">
    <property type="entry name" value="Solute-binding_3/MltF_N"/>
</dbReference>
<dbReference type="GO" id="GO:0042597">
    <property type="term" value="C:periplasmic space"/>
    <property type="evidence" value="ECO:0007669"/>
    <property type="project" value="UniProtKB-SubCell"/>
</dbReference>
<keyword evidence="3 4" id="KW-0732">Signal</keyword>
<comment type="similarity">
    <text evidence="2">Belongs to the bacterial solute-binding protein SsuA/TauA family.</text>
</comment>
<dbReference type="SMART" id="SM00062">
    <property type="entry name" value="PBPb"/>
    <property type="match status" value="1"/>
</dbReference>
<dbReference type="AlphaFoldDB" id="A0A1H2YK58"/>
<dbReference type="Pfam" id="PF09084">
    <property type="entry name" value="NMT1"/>
    <property type="match status" value="1"/>
</dbReference>
<feature type="signal peptide" evidence="4">
    <location>
        <begin position="1"/>
        <end position="22"/>
    </location>
</feature>
<dbReference type="STRING" id="589385.SAMN05421504_102161"/>
<comment type="subcellular location">
    <subcellularLocation>
        <location evidence="1">Periplasm</location>
    </subcellularLocation>
</comment>